<dbReference type="STRING" id="406818.XBJ1_1191"/>
<dbReference type="Proteomes" id="UP000002045">
    <property type="component" value="Chromosome"/>
</dbReference>
<dbReference type="AlphaFoldDB" id="D3UXF0"/>
<evidence type="ECO:0000313" key="2">
    <source>
        <dbReference type="Proteomes" id="UP000002045"/>
    </source>
</evidence>
<sequence>MSLDLLHEREKERAADAVKINNGRKPQFGDHMRNPWAGEINPHRDGYFVRARRVTGKFNPGLWYQMTDKKGQFWEIEGKYAIFIDHLEGVK</sequence>
<evidence type="ECO:0000313" key="1">
    <source>
        <dbReference type="EMBL" id="CBJ80325.1"/>
    </source>
</evidence>
<proteinExistence type="predicted"/>
<protein>
    <submittedName>
        <fullName evidence="1">Uncharacterized protein</fullName>
    </submittedName>
</protein>
<name>D3UXF0_XENBS</name>
<dbReference type="PATRIC" id="fig|406818.4.peg.1085"/>
<organism evidence="1 2">
    <name type="scientific">Xenorhabdus bovienii (strain SS-2004)</name>
    <name type="common">Xenorhabdus nematophila subsp. bovienii</name>
    <dbReference type="NCBI Taxonomy" id="406818"/>
    <lineage>
        <taxon>Bacteria</taxon>
        <taxon>Pseudomonadati</taxon>
        <taxon>Pseudomonadota</taxon>
        <taxon>Gammaproteobacteria</taxon>
        <taxon>Enterobacterales</taxon>
        <taxon>Morganellaceae</taxon>
        <taxon>Xenorhabdus</taxon>
    </lineage>
</organism>
<gene>
    <name evidence="1" type="ordered locus">XBJ1_1191</name>
</gene>
<dbReference type="KEGG" id="xbo:XBJ1_1191"/>
<dbReference type="EMBL" id="FN667741">
    <property type="protein sequence ID" value="CBJ80325.1"/>
    <property type="molecule type" value="Genomic_DNA"/>
</dbReference>
<accession>D3UXF0</accession>
<reference evidence="1 2" key="1">
    <citation type="journal article" date="2011" name="PLoS ONE">
        <title>The entomopathogenic bacterial endosymbionts xenorhabdus and photorhabdus: convergent lifestyles from divergent genomes.</title>
        <authorList>
            <person name="Chaston J.M."/>
            <person name="Suen G."/>
            <person name="Tucker S.L."/>
            <person name="Andersen A.W."/>
            <person name="Bhasin A."/>
            <person name="Bode E."/>
            <person name="Bode H.B."/>
            <person name="Brachmann A.O."/>
            <person name="Cowles C.E."/>
            <person name="Cowles K.N."/>
            <person name="Darby C."/>
            <person name="de Leon L."/>
            <person name="Drace K."/>
            <person name="Du Z."/>
            <person name="Givaudan A."/>
            <person name="Herbert Tran E.E."/>
            <person name="Jewell K.A."/>
            <person name="Knack J.J."/>
            <person name="Krasomil-Osterfeld K.C."/>
            <person name="Kukor R."/>
            <person name="Lanois A."/>
            <person name="Latreille P."/>
            <person name="Leimgruber N.K."/>
            <person name="Lipke C.M."/>
            <person name="Liu R."/>
            <person name="Lu X."/>
            <person name="Martens E.C."/>
            <person name="Marri P.R."/>
            <person name="Medigue C."/>
            <person name="Menard M.L."/>
            <person name="Miller N.M."/>
            <person name="Morales-Soto N."/>
            <person name="Norton S."/>
            <person name="Ogier J.C."/>
            <person name="Orchard S.S."/>
            <person name="Park D."/>
            <person name="Park Y."/>
            <person name="Qurollo B.A."/>
            <person name="Sugar D.R."/>
            <person name="Richards G.R."/>
            <person name="Rouy Z."/>
            <person name="Slominski B."/>
            <person name="Slominski K."/>
            <person name="Snyder H."/>
            <person name="Tjaden B.C."/>
            <person name="van der Hoeven R."/>
            <person name="Welch R.D."/>
            <person name="Wheeler C."/>
            <person name="Xiang B."/>
            <person name="Barbazuk B."/>
            <person name="Gaudriault S."/>
            <person name="Goodner B."/>
            <person name="Slater S.C."/>
            <person name="Forst S."/>
            <person name="Goldman B.S."/>
            <person name="Goodrich-Blair H."/>
        </authorList>
    </citation>
    <scope>NUCLEOTIDE SEQUENCE [LARGE SCALE GENOMIC DNA]</scope>
    <source>
        <strain evidence="1 2">SS-2004</strain>
    </source>
</reference>
<dbReference type="RefSeq" id="WP_012987735.1">
    <property type="nucleotide sequence ID" value="NC_013892.1"/>
</dbReference>
<dbReference type="HOGENOM" id="CLU_187791_0_0_6"/>